<evidence type="ECO:0000313" key="6">
    <source>
        <dbReference type="Proteomes" id="UP000242875"/>
    </source>
</evidence>
<dbReference type="Pfam" id="PF04840">
    <property type="entry name" value="Vps16_C"/>
    <property type="match status" value="1"/>
</dbReference>
<reference evidence="5 6" key="1">
    <citation type="journal article" date="2017" name="Mycologia">
        <title>Bifiguratus adelaidae, gen. et sp. nov., a new member of Mucoromycotina in endophytic and soil-dwelling habitats.</title>
        <authorList>
            <person name="Torres-Cruz T.J."/>
            <person name="Billingsley Tobias T.L."/>
            <person name="Almatruk M."/>
            <person name="Hesse C."/>
            <person name="Kuske C.R."/>
            <person name="Desiro A."/>
            <person name="Benucci G.M."/>
            <person name="Bonito G."/>
            <person name="Stajich J.E."/>
            <person name="Dunlap C."/>
            <person name="Arnold A.E."/>
            <person name="Porras-Alfaro A."/>
        </authorList>
    </citation>
    <scope>NUCLEOTIDE SEQUENCE [LARGE SCALE GENOMIC DNA]</scope>
    <source>
        <strain evidence="5 6">AZ0501</strain>
    </source>
</reference>
<keyword evidence="2" id="KW-0813">Transport</keyword>
<dbReference type="EMBL" id="MVBO01000003">
    <property type="protein sequence ID" value="OZJ06505.1"/>
    <property type="molecule type" value="Genomic_DNA"/>
</dbReference>
<keyword evidence="6" id="KW-1185">Reference proteome</keyword>
<dbReference type="Proteomes" id="UP000242875">
    <property type="component" value="Unassembled WGS sequence"/>
</dbReference>
<dbReference type="GO" id="GO:0016197">
    <property type="term" value="P:endosomal transport"/>
    <property type="evidence" value="ECO:0007669"/>
    <property type="project" value="TreeGrafter"/>
</dbReference>
<dbReference type="InterPro" id="IPR036322">
    <property type="entry name" value="WD40_repeat_dom_sf"/>
</dbReference>
<sequence>MPDVSSSPNADWQRLQDRFYRKQEMYTMLWKSMDLRKYYLAGAPYGGPLAMMRDERKILLLQKQQPVKPMISVYTSAGKLIEQIQWERGHIIGLGWTEMEQLVTVTEDGVVRLYDLNGDFTPFSLGKDAKDNMVIDCQIWPTGLVALTGNFKLIAITNFDEPRPKLLADPGLNEPPHSWAVIPPQYTLSGHVEVLLATGQTVIVIDPKEAQDQASLTLLLSLTQGPFLKMAVSPNGKLLALFTVTGRVWVISSDFQQDYSSFNTESKVAPQQLVWCANDSVVLYWDKVVLMVGPHGDFIKFSYEEGIHLIPEIDGVRIITSDTCEFLQKVPDVTEDIFAFGSTSPSALLYDAFEHFTRKSPRADENIRSIKEDLPDAVDICIRAAGYEFSHHYQKQLLRAASFGKSFLDQYNSEQLVNMNQTLRVLNAVRFYEIGIPITYTQLERATPELLINRLMNRNHHLLALRVAEYLNLRSDKILVHWACTKIKKASEDEDTLCKTIVEKFASKPGLSYAEPAKTAYKIGQPKLATKLLDYEPRAAAQVPLLIDMQEDEAALVKAIESGDTDLVYFVLFHLKRKLPLGEFFRLINNKPLACNLLEVYCKEQDKELLKDFYYQDDRRVESANVTLADAYETPDFNDKVGKMKAAMKIYQDDKQHAFETKAIEEHIRLLQIQIQLEREQSTSFLGLSVSETLKKCIVLGQTSKAASKLRTDFKIPEKRYWWIKLQALVEIRDWEELDKLAKSKKSPIGYEPFVEECERAKQPREAAKYVMRCDPGVRASLFLRIGLLKEAAEQAAVVKDFAMLRQV</sequence>
<comment type="caution">
    <text evidence="5">The sequence shown here is derived from an EMBL/GenBank/DDBJ whole genome shotgun (WGS) entry which is preliminary data.</text>
</comment>
<dbReference type="PIRSF" id="PIRSF007949">
    <property type="entry name" value="VPS16"/>
    <property type="match status" value="1"/>
</dbReference>
<evidence type="ECO:0000259" key="3">
    <source>
        <dbReference type="Pfam" id="PF04840"/>
    </source>
</evidence>
<evidence type="ECO:0000259" key="4">
    <source>
        <dbReference type="Pfam" id="PF04841"/>
    </source>
</evidence>
<dbReference type="GO" id="GO:0042144">
    <property type="term" value="P:vacuole fusion, non-autophagic"/>
    <property type="evidence" value="ECO:0007669"/>
    <property type="project" value="TreeGrafter"/>
</dbReference>
<dbReference type="InterPro" id="IPR006926">
    <property type="entry name" value="Vps16_N"/>
</dbReference>
<organism evidence="5 6">
    <name type="scientific">Bifiguratus adelaidae</name>
    <dbReference type="NCBI Taxonomy" id="1938954"/>
    <lineage>
        <taxon>Eukaryota</taxon>
        <taxon>Fungi</taxon>
        <taxon>Fungi incertae sedis</taxon>
        <taxon>Mucoromycota</taxon>
        <taxon>Mucoromycotina</taxon>
        <taxon>Endogonomycetes</taxon>
        <taxon>Endogonales</taxon>
        <taxon>Endogonales incertae sedis</taxon>
        <taxon>Bifiguratus</taxon>
    </lineage>
</organism>
<dbReference type="Gene3D" id="1.10.150.780">
    <property type="entry name" value="Vps16, C-terminal region"/>
    <property type="match status" value="1"/>
</dbReference>
<protein>
    <recommendedName>
        <fullName evidence="2">Probable vacuolar protein sorting-associated protein 16 homolog</fullName>
    </recommendedName>
</protein>
<dbReference type="Pfam" id="PF04841">
    <property type="entry name" value="Vps16_N"/>
    <property type="match status" value="1"/>
</dbReference>
<dbReference type="Gene3D" id="2.130.10.10">
    <property type="entry name" value="YVTN repeat-like/Quinoprotein amine dehydrogenase"/>
    <property type="match status" value="1"/>
</dbReference>
<dbReference type="InterPro" id="IPR006925">
    <property type="entry name" value="Vps16_C"/>
</dbReference>
<accession>A0A261Y7B4</accession>
<dbReference type="PANTHER" id="PTHR12811:SF0">
    <property type="entry name" value="VACUOLAR PROTEIN SORTING-ASSOCIATED PROTEIN 16 HOMOLOG"/>
    <property type="match status" value="1"/>
</dbReference>
<dbReference type="GO" id="GO:0098588">
    <property type="term" value="C:bounding membrane of organelle"/>
    <property type="evidence" value="ECO:0007669"/>
    <property type="project" value="UniProtKB-ARBA"/>
</dbReference>
<dbReference type="GO" id="GO:0003779">
    <property type="term" value="F:actin binding"/>
    <property type="evidence" value="ECO:0007669"/>
    <property type="project" value="TreeGrafter"/>
</dbReference>
<gene>
    <name evidence="5" type="ORF">BZG36_00636</name>
</gene>
<name>A0A261Y7B4_9FUNG</name>
<evidence type="ECO:0000313" key="5">
    <source>
        <dbReference type="EMBL" id="OZJ06505.1"/>
    </source>
</evidence>
<evidence type="ECO:0000256" key="2">
    <source>
        <dbReference type="PIRNR" id="PIRNR007949"/>
    </source>
</evidence>
<evidence type="ECO:0000256" key="1">
    <source>
        <dbReference type="ARBA" id="ARBA00009250"/>
    </source>
</evidence>
<dbReference type="OrthoDB" id="1792at2759"/>
<dbReference type="GO" id="GO:0030897">
    <property type="term" value="C:HOPS complex"/>
    <property type="evidence" value="ECO:0007669"/>
    <property type="project" value="TreeGrafter"/>
</dbReference>
<dbReference type="PANTHER" id="PTHR12811">
    <property type="entry name" value="VACUOLAR PROTEIN SORTING VPS16"/>
    <property type="match status" value="1"/>
</dbReference>
<dbReference type="InterPro" id="IPR038132">
    <property type="entry name" value="Vps16_C_sf"/>
</dbReference>
<dbReference type="GO" id="GO:0006886">
    <property type="term" value="P:intracellular protein transport"/>
    <property type="evidence" value="ECO:0007669"/>
    <property type="project" value="InterPro"/>
</dbReference>
<feature type="domain" description="Vps16 N-terminal" evidence="4">
    <location>
        <begin position="9"/>
        <end position="417"/>
    </location>
</feature>
<keyword evidence="2" id="KW-0653">Protein transport</keyword>
<dbReference type="GO" id="GO:0005768">
    <property type="term" value="C:endosome"/>
    <property type="evidence" value="ECO:0007669"/>
    <property type="project" value="TreeGrafter"/>
</dbReference>
<comment type="function">
    <text evidence="2">Essential for vacuolar protein sorting. Required for vacuole biogenesis, stability and to maintain vacuole morphology.</text>
</comment>
<dbReference type="AlphaFoldDB" id="A0A261Y7B4"/>
<dbReference type="InterPro" id="IPR016534">
    <property type="entry name" value="VPS16"/>
</dbReference>
<dbReference type="SUPFAM" id="SSF50978">
    <property type="entry name" value="WD40 repeat-like"/>
    <property type="match status" value="1"/>
</dbReference>
<comment type="similarity">
    <text evidence="1 2">Belongs to the VPS16 family.</text>
</comment>
<proteinExistence type="inferred from homology"/>
<dbReference type="FunFam" id="1.10.150.780:FF:000001">
    <property type="entry name" value="Vacuolar protein sorting-associated protein 16 homolog"/>
    <property type="match status" value="1"/>
</dbReference>
<dbReference type="InterPro" id="IPR015943">
    <property type="entry name" value="WD40/YVTN_repeat-like_dom_sf"/>
</dbReference>
<feature type="domain" description="Vps16 C-terminal" evidence="3">
    <location>
        <begin position="511"/>
        <end position="807"/>
    </location>
</feature>